<dbReference type="Gene3D" id="3.30.559.10">
    <property type="entry name" value="Chloramphenicol acetyltransferase-like domain"/>
    <property type="match status" value="1"/>
</dbReference>
<sequence>MVLDFLNSYPPLLNLPVVLKSLPSYQFGKDTSSARVTHLKCRTHTMSTTTYLTPTKLVPLDDMVQRSIFFGPAEVSALRRRLSPHLRRCTTFELLAACIWRCRTIALSPNPNEEVRILCFVNGRRLFIPPLPAGYYGNAVATPVAISTAGDLCKQPLDFALELVMNAKSKVTEEYIKSAADLMVMRGRPHFTIVRTYIVSDVTHAISDNMDYGWGTPVYAGPAKGGVGVIPGLLSFHIPFKNNKGERGN</sequence>
<evidence type="ECO:0000256" key="1">
    <source>
        <dbReference type="ARBA" id="ARBA00009861"/>
    </source>
</evidence>
<dbReference type="InterPro" id="IPR023213">
    <property type="entry name" value="CAT-like_dom_sf"/>
</dbReference>
<keyword evidence="2" id="KW-0808">Transferase</keyword>
<protein>
    <submittedName>
        <fullName evidence="3">Benzyl alcohol O-benzoyltransferase</fullName>
    </submittedName>
</protein>
<organism evidence="3">
    <name type="scientific">Sesamum latifolium</name>
    <dbReference type="NCBI Taxonomy" id="2727402"/>
    <lineage>
        <taxon>Eukaryota</taxon>
        <taxon>Viridiplantae</taxon>
        <taxon>Streptophyta</taxon>
        <taxon>Embryophyta</taxon>
        <taxon>Tracheophyta</taxon>
        <taxon>Spermatophyta</taxon>
        <taxon>Magnoliopsida</taxon>
        <taxon>eudicotyledons</taxon>
        <taxon>Gunneridae</taxon>
        <taxon>Pentapetalae</taxon>
        <taxon>asterids</taxon>
        <taxon>lamiids</taxon>
        <taxon>Lamiales</taxon>
        <taxon>Pedaliaceae</taxon>
        <taxon>Sesamum</taxon>
    </lineage>
</organism>
<proteinExistence type="inferred from homology"/>
<dbReference type="InterPro" id="IPR050898">
    <property type="entry name" value="Plant_acyltransferase"/>
</dbReference>
<accession>A0AAW2YB31</accession>
<dbReference type="PANTHER" id="PTHR31147">
    <property type="entry name" value="ACYL TRANSFERASE 4"/>
    <property type="match status" value="1"/>
</dbReference>
<reference evidence="3" key="1">
    <citation type="submission" date="2020-06" db="EMBL/GenBank/DDBJ databases">
        <authorList>
            <person name="Li T."/>
            <person name="Hu X."/>
            <person name="Zhang T."/>
            <person name="Song X."/>
            <person name="Zhang H."/>
            <person name="Dai N."/>
            <person name="Sheng W."/>
            <person name="Hou X."/>
            <person name="Wei L."/>
        </authorList>
    </citation>
    <scope>NUCLEOTIDE SEQUENCE</scope>
    <source>
        <strain evidence="3">KEN1</strain>
        <tissue evidence="3">Leaf</tissue>
    </source>
</reference>
<dbReference type="Pfam" id="PF02458">
    <property type="entry name" value="Transferase"/>
    <property type="match status" value="1"/>
</dbReference>
<name>A0AAW2YB31_9LAMI</name>
<dbReference type="AlphaFoldDB" id="A0AAW2YB31"/>
<evidence type="ECO:0000256" key="2">
    <source>
        <dbReference type="ARBA" id="ARBA00022679"/>
    </source>
</evidence>
<dbReference type="PANTHER" id="PTHR31147:SF66">
    <property type="entry name" value="OS05G0315700 PROTEIN"/>
    <property type="match status" value="1"/>
</dbReference>
<comment type="caution">
    <text evidence="3">The sequence shown here is derived from an EMBL/GenBank/DDBJ whole genome shotgun (WGS) entry which is preliminary data.</text>
</comment>
<evidence type="ECO:0000313" key="3">
    <source>
        <dbReference type="EMBL" id="KAL0462949.1"/>
    </source>
</evidence>
<reference evidence="3" key="2">
    <citation type="journal article" date="2024" name="Plant">
        <title>Genomic evolution and insights into agronomic trait innovations of Sesamum species.</title>
        <authorList>
            <person name="Miao H."/>
            <person name="Wang L."/>
            <person name="Qu L."/>
            <person name="Liu H."/>
            <person name="Sun Y."/>
            <person name="Le M."/>
            <person name="Wang Q."/>
            <person name="Wei S."/>
            <person name="Zheng Y."/>
            <person name="Lin W."/>
            <person name="Duan Y."/>
            <person name="Cao H."/>
            <person name="Xiong S."/>
            <person name="Wang X."/>
            <person name="Wei L."/>
            <person name="Li C."/>
            <person name="Ma Q."/>
            <person name="Ju M."/>
            <person name="Zhao R."/>
            <person name="Li G."/>
            <person name="Mu C."/>
            <person name="Tian Q."/>
            <person name="Mei H."/>
            <person name="Zhang T."/>
            <person name="Gao T."/>
            <person name="Zhang H."/>
        </authorList>
    </citation>
    <scope>NUCLEOTIDE SEQUENCE</scope>
    <source>
        <strain evidence="3">KEN1</strain>
    </source>
</reference>
<dbReference type="GO" id="GO:0016740">
    <property type="term" value="F:transferase activity"/>
    <property type="evidence" value="ECO:0007669"/>
    <property type="project" value="UniProtKB-KW"/>
</dbReference>
<gene>
    <name evidence="3" type="ORF">Slati_0182500</name>
</gene>
<dbReference type="EMBL" id="JACGWN010000001">
    <property type="protein sequence ID" value="KAL0462949.1"/>
    <property type="molecule type" value="Genomic_DNA"/>
</dbReference>
<comment type="similarity">
    <text evidence="1">Belongs to the plant acyltransferase family.</text>
</comment>